<feature type="region of interest" description="Disordered" evidence="2">
    <location>
        <begin position="297"/>
        <end position="330"/>
    </location>
</feature>
<reference evidence="3" key="1">
    <citation type="submission" date="2020-07" db="EMBL/GenBank/DDBJ databases">
        <authorList>
            <person name="Lin J."/>
        </authorList>
    </citation>
    <scope>NUCLEOTIDE SEQUENCE</scope>
</reference>
<organism evidence="3">
    <name type="scientific">Ananas comosus var. bracteatus</name>
    <name type="common">red pineapple</name>
    <dbReference type="NCBI Taxonomy" id="296719"/>
    <lineage>
        <taxon>Eukaryota</taxon>
        <taxon>Viridiplantae</taxon>
        <taxon>Streptophyta</taxon>
        <taxon>Embryophyta</taxon>
        <taxon>Tracheophyta</taxon>
        <taxon>Spermatophyta</taxon>
        <taxon>Magnoliopsida</taxon>
        <taxon>Liliopsida</taxon>
        <taxon>Poales</taxon>
        <taxon>Bromeliaceae</taxon>
        <taxon>Bromelioideae</taxon>
        <taxon>Ananas</taxon>
    </lineage>
</organism>
<dbReference type="EMBL" id="LR862144">
    <property type="protein sequence ID" value="CAD1825291.1"/>
    <property type="molecule type" value="Genomic_DNA"/>
</dbReference>
<feature type="compositionally biased region" description="Basic and acidic residues" evidence="2">
    <location>
        <begin position="302"/>
        <end position="314"/>
    </location>
</feature>
<keyword evidence="1" id="KW-0175">Coiled coil</keyword>
<accession>A0A6V7P380</accession>
<gene>
    <name evidence="3" type="ORF">CB5_LOCUS8502</name>
</gene>
<evidence type="ECO:0000313" key="3">
    <source>
        <dbReference type="EMBL" id="CAD1825291.1"/>
    </source>
</evidence>
<name>A0A6V7P380_ANACO</name>
<sequence length="426" mass="47419">MAESERTEALKRAYADVLVNTAREAAARVAASERRAAGLRRSAAAAKEDALATMLRLKAIMDSKLKEAEIQTSGHVRRIQQLEVQLHEAEDTIKSLQTELKRTNGELEHVKKNLADSSIRENGNARPSFDNVNCRENNQTTVSNGVCFSSGSQLDSEINGPDLVSAMMRSKVRMGRTQRVRAFGQNFPKDNSKPTILLDKGKPVHKSCSYNCSDISSGDNCAAIYEKIMPDKNVSCRNTEICANAPFEKESIGLFQCTRGRAKRPSITKQSQLDSEKAAGHSSGFVVSEGIQNISTNSLPKENLKSNCREKSEKAASPMSESEPTDENTIECHGNSVQAESVRFLKYTFQRKRKRESLDSNAESVIPDNQSDLKRMVDERNSEVKSQKTSLIVDSPRSDRRLMQVARQVSKFKFSSINNLYDMRRG</sequence>
<evidence type="ECO:0000256" key="1">
    <source>
        <dbReference type="SAM" id="Coils"/>
    </source>
</evidence>
<proteinExistence type="predicted"/>
<feature type="coiled-coil region" evidence="1">
    <location>
        <begin position="29"/>
        <end position="113"/>
    </location>
</feature>
<protein>
    <submittedName>
        <fullName evidence="3">Uncharacterized protein</fullName>
    </submittedName>
</protein>
<dbReference type="PANTHER" id="PTHR34778:SF2">
    <property type="entry name" value="OS02G0580700 PROTEIN"/>
    <property type="match status" value="1"/>
</dbReference>
<dbReference type="AlphaFoldDB" id="A0A6V7P380"/>
<dbReference type="PANTHER" id="PTHR34778">
    <property type="entry name" value="OS02G0580700 PROTEIN"/>
    <property type="match status" value="1"/>
</dbReference>
<evidence type="ECO:0000256" key="2">
    <source>
        <dbReference type="SAM" id="MobiDB-lite"/>
    </source>
</evidence>